<comment type="caution">
    <text evidence="16">The sequence shown here is derived from an EMBL/GenBank/DDBJ whole genome shotgun (WGS) entry which is preliminary data.</text>
</comment>
<dbReference type="eggNOG" id="KOG1435">
    <property type="taxonomic scope" value="Eukaryota"/>
</dbReference>
<sequence length="494" mass="55172">MTVKSAKTGASTHASTEHEYEFGGPLGAAGIVFGLPLLVYSSIFLCNDVSGCPAPALLDPKILTLEKLKQQTPWPENGLPGLFDLEVTAWVSGYYALLVALQLLLPGEEVDGTTLGTGGRHHYKFNSFNSAVLILSGLAIGTAVQGTDFVVWDYIWTKLPQVVTASLIIATLQAIYVYLASFKVPHSGQSNDEHRELAKGGHTGNMLYDFFIGRELNPRIAVPPWVPVVRGQVIDLKVFNEMRPGLIGWVILDITFVVHQYKTHGFVSDSIVLITLFQSLYVLDALYMEPAILTTIDVINDGFGFMLAFGDLVWVPFVYSIQARYLAVYPLSLGITGIAGVLAAQGLGYYIFRSANNQKNRFRTNPNDVRVSHLETLTTESGSKLLVSGWWGRARHINYLGDWIMSFSYCLPTGMAGYIIKSYQNPVTGAVTREVVQGRARGWGMIFTYFYIVYFGVLLVHREMRDEEKCRKKYGKDWERYCQRVKWRILPGIY</sequence>
<evidence type="ECO:0000256" key="9">
    <source>
        <dbReference type="ARBA" id="ARBA00023011"/>
    </source>
</evidence>
<evidence type="ECO:0000256" key="7">
    <source>
        <dbReference type="ARBA" id="ARBA00022989"/>
    </source>
</evidence>
<dbReference type="PROSITE" id="PS01017">
    <property type="entry name" value="STEROL_REDUCT_1"/>
    <property type="match status" value="1"/>
</dbReference>
<evidence type="ECO:0000256" key="15">
    <source>
        <dbReference type="RuleBase" id="RU369120"/>
    </source>
</evidence>
<evidence type="ECO:0000256" key="5">
    <source>
        <dbReference type="ARBA" id="ARBA00022857"/>
    </source>
</evidence>
<dbReference type="FunFam" id="1.20.120.1630:FF:000008">
    <property type="entry name" value="C-14 sterol reductase"/>
    <property type="match status" value="1"/>
</dbReference>
<keyword evidence="17" id="KW-1185">Reference proteome</keyword>
<evidence type="ECO:0000256" key="8">
    <source>
        <dbReference type="ARBA" id="ARBA00023002"/>
    </source>
</evidence>
<comment type="similarity">
    <text evidence="2 15">Belongs to the ERG4/ERG24 family.</text>
</comment>
<evidence type="ECO:0000313" key="16">
    <source>
        <dbReference type="EMBL" id="EXJ95921.1"/>
    </source>
</evidence>
<keyword evidence="10 15" id="KW-0443">Lipid metabolism</keyword>
<organism evidence="16 17">
    <name type="scientific">Capronia coronata CBS 617.96</name>
    <dbReference type="NCBI Taxonomy" id="1182541"/>
    <lineage>
        <taxon>Eukaryota</taxon>
        <taxon>Fungi</taxon>
        <taxon>Dikarya</taxon>
        <taxon>Ascomycota</taxon>
        <taxon>Pezizomycotina</taxon>
        <taxon>Eurotiomycetes</taxon>
        <taxon>Chaetothyriomycetidae</taxon>
        <taxon>Chaetothyriales</taxon>
        <taxon>Herpotrichiellaceae</taxon>
        <taxon>Capronia</taxon>
    </lineage>
</organism>
<dbReference type="Proteomes" id="UP000019484">
    <property type="component" value="Unassembled WGS sequence"/>
</dbReference>
<dbReference type="GO" id="GO:0005789">
    <property type="term" value="C:endoplasmic reticulum membrane"/>
    <property type="evidence" value="ECO:0007669"/>
    <property type="project" value="UniProtKB-SubCell"/>
</dbReference>
<feature type="transmembrane region" description="Helical" evidence="15">
    <location>
        <begin position="327"/>
        <end position="352"/>
    </location>
</feature>
<comment type="subcellular location">
    <subcellularLocation>
        <location evidence="1">Endoplasmic reticulum membrane</location>
        <topology evidence="1">Multi-pass membrane protein</topology>
    </subcellularLocation>
</comment>
<keyword evidence="7 15" id="KW-1133">Transmembrane helix</keyword>
<keyword evidence="9 15" id="KW-0756">Sterol biosynthesis</keyword>
<dbReference type="PANTHER" id="PTHR21257">
    <property type="entry name" value="DELTA(14)-STEROL REDUCTASE"/>
    <property type="match status" value="1"/>
</dbReference>
<evidence type="ECO:0000256" key="1">
    <source>
        <dbReference type="ARBA" id="ARBA00004477"/>
    </source>
</evidence>
<feature type="transmembrane region" description="Helical" evidence="15">
    <location>
        <begin position="298"/>
        <end position="321"/>
    </location>
</feature>
<feature type="transmembrane region" description="Helical" evidence="15">
    <location>
        <begin position="440"/>
        <end position="461"/>
    </location>
</feature>
<dbReference type="HOGENOM" id="CLU_015631_0_3_1"/>
<keyword evidence="3 15" id="KW-0444">Lipid biosynthesis</keyword>
<evidence type="ECO:0000256" key="12">
    <source>
        <dbReference type="ARBA" id="ARBA00023166"/>
    </source>
</evidence>
<gene>
    <name evidence="16" type="ORF">A1O1_01046</name>
</gene>
<reference evidence="16 17" key="1">
    <citation type="submission" date="2013-03" db="EMBL/GenBank/DDBJ databases">
        <title>The Genome Sequence of Capronia coronata CBS 617.96.</title>
        <authorList>
            <consortium name="The Broad Institute Genomics Platform"/>
            <person name="Cuomo C."/>
            <person name="de Hoog S."/>
            <person name="Gorbushina A."/>
            <person name="Walker B."/>
            <person name="Young S.K."/>
            <person name="Zeng Q."/>
            <person name="Gargeya S."/>
            <person name="Fitzgerald M."/>
            <person name="Haas B."/>
            <person name="Abouelleil A."/>
            <person name="Allen A.W."/>
            <person name="Alvarado L."/>
            <person name="Arachchi H.M."/>
            <person name="Berlin A.M."/>
            <person name="Chapman S.B."/>
            <person name="Gainer-Dewar J."/>
            <person name="Goldberg J."/>
            <person name="Griggs A."/>
            <person name="Gujja S."/>
            <person name="Hansen M."/>
            <person name="Howarth C."/>
            <person name="Imamovic A."/>
            <person name="Ireland A."/>
            <person name="Larimer J."/>
            <person name="McCowan C."/>
            <person name="Murphy C."/>
            <person name="Pearson M."/>
            <person name="Poon T.W."/>
            <person name="Priest M."/>
            <person name="Roberts A."/>
            <person name="Saif S."/>
            <person name="Shea T."/>
            <person name="Sisk P."/>
            <person name="Sykes S."/>
            <person name="Wortman J."/>
            <person name="Nusbaum C."/>
            <person name="Birren B."/>
        </authorList>
    </citation>
    <scope>NUCLEOTIDE SEQUENCE [LARGE SCALE GENOMIC DNA]</scope>
    <source>
        <strain evidence="16 17">CBS 617.96</strain>
    </source>
</reference>
<dbReference type="GO" id="GO:0006696">
    <property type="term" value="P:ergosterol biosynthetic process"/>
    <property type="evidence" value="ECO:0007669"/>
    <property type="project" value="TreeGrafter"/>
</dbReference>
<comment type="pathway">
    <text evidence="14">Steroid metabolism; ergosterol biosynthesis.</text>
</comment>
<keyword evidence="11 15" id="KW-0472">Membrane</keyword>
<dbReference type="Gene3D" id="1.20.120.1630">
    <property type="match status" value="1"/>
</dbReference>
<evidence type="ECO:0000256" key="4">
    <source>
        <dbReference type="ARBA" id="ARBA00022692"/>
    </source>
</evidence>
<keyword evidence="5" id="KW-0521">NADP</keyword>
<dbReference type="PANTHER" id="PTHR21257:SF52">
    <property type="entry name" value="DELTA(14)-STEROL REDUCTASE TM7SF2"/>
    <property type="match status" value="1"/>
</dbReference>
<dbReference type="GeneID" id="19155949"/>
<dbReference type="InterPro" id="IPR001171">
    <property type="entry name" value="ERG24_DHCR-like"/>
</dbReference>
<accession>W9Z2X9</accession>
<evidence type="ECO:0000313" key="17">
    <source>
        <dbReference type="Proteomes" id="UP000019484"/>
    </source>
</evidence>
<keyword evidence="12 15" id="KW-1207">Sterol metabolism</keyword>
<evidence type="ECO:0000256" key="14">
    <source>
        <dbReference type="ARBA" id="ARBA00029435"/>
    </source>
</evidence>
<dbReference type="InterPro" id="IPR018083">
    <property type="entry name" value="Sterol_reductase_CS"/>
</dbReference>
<dbReference type="PROSITE" id="PS01018">
    <property type="entry name" value="STEROL_REDUCT_2"/>
    <property type="match status" value="1"/>
</dbReference>
<feature type="transmembrane region" description="Helical" evidence="15">
    <location>
        <begin position="87"/>
        <end position="105"/>
    </location>
</feature>
<feature type="transmembrane region" description="Helical" evidence="15">
    <location>
        <begin position="126"/>
        <end position="147"/>
    </location>
</feature>
<name>W9Z2X9_9EURO</name>
<protein>
    <recommendedName>
        <fullName evidence="15">Delta(14)-sterol reductase</fullName>
    </recommendedName>
    <alternativeName>
        <fullName evidence="15">C-14 sterol reductase</fullName>
    </alternativeName>
    <alternativeName>
        <fullName evidence="15">Sterol C14-reductase</fullName>
    </alternativeName>
</protein>
<dbReference type="STRING" id="1182541.W9Z2X9"/>
<evidence type="ECO:0000256" key="3">
    <source>
        <dbReference type="ARBA" id="ARBA00022516"/>
    </source>
</evidence>
<evidence type="ECO:0000256" key="6">
    <source>
        <dbReference type="ARBA" id="ARBA00022955"/>
    </source>
</evidence>
<feature type="transmembrane region" description="Helical" evidence="15">
    <location>
        <begin position="159"/>
        <end position="179"/>
    </location>
</feature>
<dbReference type="AlphaFoldDB" id="W9Z2X9"/>
<dbReference type="RefSeq" id="XP_007720150.1">
    <property type="nucleotide sequence ID" value="XM_007721960.1"/>
</dbReference>
<keyword evidence="6 15" id="KW-0752">Steroid biosynthesis</keyword>
<dbReference type="Pfam" id="PF01222">
    <property type="entry name" value="ERG4_ERG24"/>
    <property type="match status" value="1"/>
</dbReference>
<dbReference type="GO" id="GO:0050613">
    <property type="term" value="F:Delta14-sterol reductase activity"/>
    <property type="evidence" value="ECO:0007669"/>
    <property type="project" value="TreeGrafter"/>
</dbReference>
<feature type="transmembrane region" description="Helical" evidence="15">
    <location>
        <begin position="400"/>
        <end position="420"/>
    </location>
</feature>
<evidence type="ECO:0000256" key="2">
    <source>
        <dbReference type="ARBA" id="ARBA00005402"/>
    </source>
</evidence>
<keyword evidence="4 15" id="KW-0812">Transmembrane</keyword>
<dbReference type="EMBL" id="AMWN01000001">
    <property type="protein sequence ID" value="EXJ95921.1"/>
    <property type="molecule type" value="Genomic_DNA"/>
</dbReference>
<evidence type="ECO:0000256" key="11">
    <source>
        <dbReference type="ARBA" id="ARBA00023136"/>
    </source>
</evidence>
<keyword evidence="13 15" id="KW-0753">Steroid metabolism</keyword>
<evidence type="ECO:0000256" key="10">
    <source>
        <dbReference type="ARBA" id="ARBA00023098"/>
    </source>
</evidence>
<dbReference type="OrthoDB" id="10262235at2759"/>
<keyword evidence="8 15" id="KW-0560">Oxidoreductase</keyword>
<proteinExistence type="inferred from homology"/>
<evidence type="ECO:0000256" key="13">
    <source>
        <dbReference type="ARBA" id="ARBA00023221"/>
    </source>
</evidence>